<feature type="transmembrane region" description="Helical" evidence="7">
    <location>
        <begin position="169"/>
        <end position="187"/>
    </location>
</feature>
<dbReference type="InterPro" id="IPR000515">
    <property type="entry name" value="MetI-like"/>
</dbReference>
<name>A0A3N2BE02_9MICO</name>
<feature type="transmembrane region" description="Helical" evidence="7">
    <location>
        <begin position="34"/>
        <end position="56"/>
    </location>
</feature>
<comment type="caution">
    <text evidence="10">The sequence shown here is derived from an EMBL/GenBank/DDBJ whole genome shotgun (WGS) entry which is preliminary data.</text>
</comment>
<keyword evidence="2 7" id="KW-0813">Transport</keyword>
<keyword evidence="4 7" id="KW-0812">Transmembrane</keyword>
<dbReference type="EMBL" id="RKHK01000001">
    <property type="protein sequence ID" value="ROR73455.1"/>
    <property type="molecule type" value="Genomic_DNA"/>
</dbReference>
<evidence type="ECO:0000313" key="10">
    <source>
        <dbReference type="EMBL" id="ROR73455.1"/>
    </source>
</evidence>
<dbReference type="Pfam" id="PF00528">
    <property type="entry name" value="BPD_transp_1"/>
    <property type="match status" value="1"/>
</dbReference>
<evidence type="ECO:0000256" key="8">
    <source>
        <dbReference type="SAM" id="MobiDB-lite"/>
    </source>
</evidence>
<keyword evidence="5 7" id="KW-1133">Transmembrane helix</keyword>
<dbReference type="GO" id="GO:0055085">
    <property type="term" value="P:transmembrane transport"/>
    <property type="evidence" value="ECO:0007669"/>
    <property type="project" value="InterPro"/>
</dbReference>
<dbReference type="Gene3D" id="1.10.3720.10">
    <property type="entry name" value="MetI-like"/>
    <property type="match status" value="1"/>
</dbReference>
<evidence type="ECO:0000256" key="5">
    <source>
        <dbReference type="ARBA" id="ARBA00022989"/>
    </source>
</evidence>
<evidence type="ECO:0000259" key="9">
    <source>
        <dbReference type="PROSITE" id="PS50928"/>
    </source>
</evidence>
<evidence type="ECO:0000256" key="2">
    <source>
        <dbReference type="ARBA" id="ARBA00022448"/>
    </source>
</evidence>
<dbReference type="GO" id="GO:0005886">
    <property type="term" value="C:plasma membrane"/>
    <property type="evidence" value="ECO:0007669"/>
    <property type="project" value="UniProtKB-SubCell"/>
</dbReference>
<evidence type="ECO:0000256" key="3">
    <source>
        <dbReference type="ARBA" id="ARBA00022475"/>
    </source>
</evidence>
<dbReference type="PROSITE" id="PS50928">
    <property type="entry name" value="ABC_TM1"/>
    <property type="match status" value="1"/>
</dbReference>
<dbReference type="SUPFAM" id="SSF161098">
    <property type="entry name" value="MetI-like"/>
    <property type="match status" value="1"/>
</dbReference>
<keyword evidence="11" id="KW-1185">Reference proteome</keyword>
<comment type="subcellular location">
    <subcellularLocation>
        <location evidence="1 7">Cell membrane</location>
        <topology evidence="1 7">Multi-pass membrane protein</topology>
    </subcellularLocation>
</comment>
<protein>
    <submittedName>
        <fullName evidence="10">Carbohydrate ABC transporter membrane protein 2 (CUT1 family)</fullName>
    </submittedName>
</protein>
<dbReference type="RefSeq" id="WP_123303869.1">
    <property type="nucleotide sequence ID" value="NZ_RKHK01000001.1"/>
</dbReference>
<feature type="transmembrane region" description="Helical" evidence="7">
    <location>
        <begin position="95"/>
        <end position="119"/>
    </location>
</feature>
<dbReference type="InterPro" id="IPR035906">
    <property type="entry name" value="MetI-like_sf"/>
</dbReference>
<dbReference type="PANTHER" id="PTHR43744">
    <property type="entry name" value="ABC TRANSPORTER PERMEASE PROTEIN MG189-RELATED-RELATED"/>
    <property type="match status" value="1"/>
</dbReference>
<organism evidence="10 11">
    <name type="scientific">Bogoriella caseilytica</name>
    <dbReference type="NCBI Taxonomy" id="56055"/>
    <lineage>
        <taxon>Bacteria</taxon>
        <taxon>Bacillati</taxon>
        <taxon>Actinomycetota</taxon>
        <taxon>Actinomycetes</taxon>
        <taxon>Micrococcales</taxon>
        <taxon>Bogoriellaceae</taxon>
        <taxon>Bogoriella</taxon>
    </lineage>
</organism>
<sequence length="303" mass="34265">MAILEHSAPASAREDAAPVPTRSRQRPRLTLRRVVLQLFLAAGALAMVYPIIWMAASSLKPENEIFRSATLLPEIWQWQNYIDGWNGLREPFEVFYLNSFIISALAVVGNLLSCSLAAYAFARLDFRFRTLWFAVMLGTIMLPYHATLIPQYALYFELGWVNTYLPLTVPKFLATDAFFIFLFVQFIRGIPRELDQAAKVDGAGPFRTYALIIFPLLRPALVTGAIFTTIWTYNDFFSQLVYISDTARYTVPLALRMFLDTTGESSWGPMFAMSTLSLLPLIIVFVLFQRQIVEGISTTGLKG</sequence>
<keyword evidence="6 7" id="KW-0472">Membrane</keyword>
<comment type="similarity">
    <text evidence="7">Belongs to the binding-protein-dependent transport system permease family.</text>
</comment>
<feature type="domain" description="ABC transmembrane type-1" evidence="9">
    <location>
        <begin position="96"/>
        <end position="288"/>
    </location>
</feature>
<evidence type="ECO:0000256" key="4">
    <source>
        <dbReference type="ARBA" id="ARBA00022692"/>
    </source>
</evidence>
<evidence type="ECO:0000256" key="6">
    <source>
        <dbReference type="ARBA" id="ARBA00023136"/>
    </source>
</evidence>
<evidence type="ECO:0000256" key="7">
    <source>
        <dbReference type="RuleBase" id="RU363032"/>
    </source>
</evidence>
<feature type="transmembrane region" description="Helical" evidence="7">
    <location>
        <begin position="208"/>
        <end position="233"/>
    </location>
</feature>
<dbReference type="Proteomes" id="UP000280668">
    <property type="component" value="Unassembled WGS sequence"/>
</dbReference>
<evidence type="ECO:0000313" key="11">
    <source>
        <dbReference type="Proteomes" id="UP000280668"/>
    </source>
</evidence>
<dbReference type="AlphaFoldDB" id="A0A3N2BE02"/>
<evidence type="ECO:0000256" key="1">
    <source>
        <dbReference type="ARBA" id="ARBA00004651"/>
    </source>
</evidence>
<dbReference type="CDD" id="cd06261">
    <property type="entry name" value="TM_PBP2"/>
    <property type="match status" value="1"/>
</dbReference>
<feature type="region of interest" description="Disordered" evidence="8">
    <location>
        <begin position="1"/>
        <end position="24"/>
    </location>
</feature>
<dbReference type="OrthoDB" id="9805974at2"/>
<accession>A0A3N2BE02</accession>
<feature type="transmembrane region" description="Helical" evidence="7">
    <location>
        <begin position="267"/>
        <end position="288"/>
    </location>
</feature>
<reference evidence="10 11" key="1">
    <citation type="submission" date="2018-11" db="EMBL/GenBank/DDBJ databases">
        <title>Sequencing the genomes of 1000 actinobacteria strains.</title>
        <authorList>
            <person name="Klenk H.-P."/>
        </authorList>
    </citation>
    <scope>NUCLEOTIDE SEQUENCE [LARGE SCALE GENOMIC DNA]</scope>
    <source>
        <strain evidence="10 11">DSM 11294</strain>
    </source>
</reference>
<keyword evidence="3" id="KW-1003">Cell membrane</keyword>
<dbReference type="PANTHER" id="PTHR43744:SF6">
    <property type="entry name" value="ABC TRANSPORTER PERMEASE PROTEIN YESQ-RELATED"/>
    <property type="match status" value="1"/>
</dbReference>
<gene>
    <name evidence="10" type="ORF">EDD31_1836</name>
</gene>
<proteinExistence type="inferred from homology"/>
<feature type="transmembrane region" description="Helical" evidence="7">
    <location>
        <begin position="131"/>
        <end position="149"/>
    </location>
</feature>